<dbReference type="HOGENOM" id="CLU_2817419_0_0_1"/>
<sequence length="67" mass="8090">MRTRDEEEFNKSKNDITFFWAGKLGTKSKNDFNFQTPLESLENSGKFRSHKQEQKLLYWVYLLNNQL</sequence>
<dbReference type="OrthoDB" id="10370083at2759"/>
<dbReference type="AlphaFoldDB" id="M1AP07"/>
<proteinExistence type="predicted"/>
<name>M1AP07_SOLTU</name>
<dbReference type="Gramene" id="PGSC0003DMT400027002">
    <property type="protein sequence ID" value="PGSC0003DMT400027002"/>
    <property type="gene ID" value="PGSC0003DMG400010418"/>
</dbReference>
<accession>M1AP07</accession>
<organism evidence="1 2">
    <name type="scientific">Solanum tuberosum</name>
    <name type="common">Potato</name>
    <dbReference type="NCBI Taxonomy" id="4113"/>
    <lineage>
        <taxon>Eukaryota</taxon>
        <taxon>Viridiplantae</taxon>
        <taxon>Streptophyta</taxon>
        <taxon>Embryophyta</taxon>
        <taxon>Tracheophyta</taxon>
        <taxon>Spermatophyta</taxon>
        <taxon>Magnoliopsida</taxon>
        <taxon>eudicotyledons</taxon>
        <taxon>Gunneridae</taxon>
        <taxon>Pentapetalae</taxon>
        <taxon>asterids</taxon>
        <taxon>lamiids</taxon>
        <taxon>Solanales</taxon>
        <taxon>Solanaceae</taxon>
        <taxon>Solanoideae</taxon>
        <taxon>Solaneae</taxon>
        <taxon>Solanum</taxon>
    </lineage>
</organism>
<keyword evidence="2" id="KW-1185">Reference proteome</keyword>
<dbReference type="PaxDb" id="4113-PGSC0003DMT400027002"/>
<dbReference type="InParanoid" id="M1AP07"/>
<reference evidence="2" key="1">
    <citation type="journal article" date="2011" name="Nature">
        <title>Genome sequence and analysis of the tuber crop potato.</title>
        <authorList>
            <consortium name="The Potato Genome Sequencing Consortium"/>
        </authorList>
    </citation>
    <scope>NUCLEOTIDE SEQUENCE [LARGE SCALE GENOMIC DNA]</scope>
    <source>
        <strain evidence="2">cv. DM1-3 516 R44</strain>
    </source>
</reference>
<protein>
    <submittedName>
        <fullName evidence="1">Uncharacterized protein</fullName>
    </submittedName>
</protein>
<reference evidence="1" key="2">
    <citation type="submission" date="2015-06" db="UniProtKB">
        <authorList>
            <consortium name="EnsemblPlants"/>
        </authorList>
    </citation>
    <scope>IDENTIFICATION</scope>
    <source>
        <strain evidence="1">DM1-3 516 R44</strain>
    </source>
</reference>
<evidence type="ECO:0000313" key="2">
    <source>
        <dbReference type="Proteomes" id="UP000011115"/>
    </source>
</evidence>
<evidence type="ECO:0000313" key="1">
    <source>
        <dbReference type="EnsemblPlants" id="PGSC0003DMT400027002"/>
    </source>
</evidence>
<dbReference type="EnsemblPlants" id="PGSC0003DMT400027002">
    <property type="protein sequence ID" value="PGSC0003DMT400027002"/>
    <property type="gene ID" value="PGSC0003DMG400010418"/>
</dbReference>
<dbReference type="Proteomes" id="UP000011115">
    <property type="component" value="Unassembled WGS sequence"/>
</dbReference>